<name>A0ACD2ETF0_9MYCO</name>
<proteinExistence type="predicted"/>
<keyword evidence="2" id="KW-1185">Reference proteome</keyword>
<protein>
    <submittedName>
        <fullName evidence="1">NAD(P)H-quinone dehydrogenase</fullName>
    </submittedName>
</protein>
<gene>
    <name evidence="1" type="ORF">EHH44_00220</name>
</gene>
<sequence>MTSASTRIVIIGGGPAGYEAALVAAAKGPEAVSVTVVDADGIGGACVLWDCVPSKTFIASSGVRTELRRAPHLGFDIHFTDAEIELEKIHERVKSLAAAQSADIRTQLINTGVEVIAGRGELIDPETGLARHRVLVTEHGGGQRLLDADVVLIATGASPRTLPNAEPDDERILTWRQLYDLRTLPEHLVVVGSGVTGAEFVNAYTELGVPVTVVASRDRVLPHEDPDAARVLERSFAERGVTLVKNARAASVTRTHDGVLVTMTDGRTVTGSHALMTVGSVPNTAGLGLERVGIKLGPGNYLQVDRVSRTSVPGIYAAGDCTGLLPLASVAAMQGRIAMYHALGDAVAPIRLRTVAAAVFTRPEIAAVGVPQSQIDDGTVPARTVMLPLQTNARAKMSRMRHGFLKLFCRPATGTVIGGVVVAPIASELILPIALAVQNRITVADLAQTLAVYPSLSGSLTEAARRLMTHDDLD</sequence>
<evidence type="ECO:0000313" key="1">
    <source>
        <dbReference type="EMBL" id="RRR48508.1"/>
    </source>
</evidence>
<accession>A0ACD2ETF0</accession>
<evidence type="ECO:0000313" key="2">
    <source>
        <dbReference type="Proteomes" id="UP000268891"/>
    </source>
</evidence>
<dbReference type="EMBL" id="RRZR01000001">
    <property type="protein sequence ID" value="RRR48508.1"/>
    <property type="molecule type" value="Genomic_DNA"/>
</dbReference>
<reference evidence="1" key="1">
    <citation type="submission" date="2018-11" db="EMBL/GenBank/DDBJ databases">
        <authorList>
            <person name="Sattar A."/>
            <person name="Zunita Z."/>
            <person name="Jalila A."/>
            <person name="Saleha A.A."/>
        </authorList>
    </citation>
    <scope>NUCLEOTIDE SEQUENCE</scope>
    <source>
        <strain evidence="1">F12-74</strain>
    </source>
</reference>
<dbReference type="Proteomes" id="UP000268891">
    <property type="component" value="Unassembled WGS sequence"/>
</dbReference>
<comment type="caution">
    <text evidence="1">The sequence shown here is derived from an EMBL/GenBank/DDBJ whole genome shotgun (WGS) entry which is preliminary data.</text>
</comment>
<organism evidence="1 2">
    <name type="scientific">Mycolicibacter terrae</name>
    <dbReference type="NCBI Taxonomy" id="1788"/>
    <lineage>
        <taxon>Bacteria</taxon>
        <taxon>Bacillati</taxon>
        <taxon>Actinomycetota</taxon>
        <taxon>Actinomycetes</taxon>
        <taxon>Mycobacteriales</taxon>
        <taxon>Mycobacteriaceae</taxon>
        <taxon>Mycolicibacter</taxon>
    </lineage>
</organism>